<dbReference type="RefSeq" id="WP_013560747.1">
    <property type="nucleotide sequence ID" value="NC_014960.1"/>
</dbReference>
<dbReference type="AlphaFoldDB" id="E8MYP5"/>
<dbReference type="STRING" id="926569.ANT_23550"/>
<name>E8MYP5_ANATU</name>
<dbReference type="SUPFAM" id="SSF53756">
    <property type="entry name" value="UDP-Glycosyltransferase/glycogen phosphorylase"/>
    <property type="match status" value="1"/>
</dbReference>
<keyword evidence="2" id="KW-1185">Reference proteome</keyword>
<evidence type="ECO:0000313" key="2">
    <source>
        <dbReference type="Proteomes" id="UP000008922"/>
    </source>
</evidence>
<dbReference type="Gene3D" id="3.40.50.12580">
    <property type="match status" value="1"/>
</dbReference>
<sequence>MKPNVLLICGSLNQTTIMHQIGRQLEECHVYYTPFYADGFLGLLSKLGVTNFTILGGRHRRDTENYLKTHQLPVDFGGKSRHYDLVITGTDLIIQRNLRGKRILLVQEGMLEPEGWRYHLTRALRLPRFFANTAATGLSDAYHRFCVASNGYREVFIRKGVNPAKIVVTGIPNFDNAVSYLKNDFPLRGYVLVATSATRETMRYHNRLNFLLKVKSHTNGKPVIFKLHPNENIPTATREIRQFFPDAPIYVEGNVHHMIANCDMLIAQNTSAIFTAVALGKPVISDLDTETLRKLLPLQNGGKSAERIAEVARQLLATPLHELEKQSVRPSLSPQWKLPPFF</sequence>
<dbReference type="eggNOG" id="COG0859">
    <property type="taxonomic scope" value="Bacteria"/>
</dbReference>
<dbReference type="Proteomes" id="UP000008922">
    <property type="component" value="Chromosome"/>
</dbReference>
<evidence type="ECO:0000313" key="1">
    <source>
        <dbReference type="EMBL" id="BAJ64381.1"/>
    </source>
</evidence>
<organism evidence="1 2">
    <name type="scientific">Anaerolinea thermophila (strain DSM 14523 / JCM 11388 / NBRC 100420 / UNI-1)</name>
    <dbReference type="NCBI Taxonomy" id="926569"/>
    <lineage>
        <taxon>Bacteria</taxon>
        <taxon>Bacillati</taxon>
        <taxon>Chloroflexota</taxon>
        <taxon>Anaerolineae</taxon>
        <taxon>Anaerolineales</taxon>
        <taxon>Anaerolineaceae</taxon>
        <taxon>Anaerolinea</taxon>
    </lineage>
</organism>
<proteinExistence type="predicted"/>
<dbReference type="HOGENOM" id="CLU_773163_0_0_0"/>
<dbReference type="KEGG" id="atm:ANT_23550"/>
<reference evidence="1 2" key="1">
    <citation type="submission" date="2010-12" db="EMBL/GenBank/DDBJ databases">
        <title>Whole genome sequence of Anaerolinea thermophila UNI-1.</title>
        <authorList>
            <person name="Narita-Yamada S."/>
            <person name="Kishi E."/>
            <person name="Watanabe Y."/>
            <person name="Takasaki K."/>
            <person name="Ankai A."/>
            <person name="Oguchi A."/>
            <person name="Fukui S."/>
            <person name="Takahashi M."/>
            <person name="Yashiro I."/>
            <person name="Hosoyama A."/>
            <person name="Sekiguchi Y."/>
            <person name="Hanada S."/>
            <person name="Fujita N."/>
        </authorList>
    </citation>
    <scope>NUCLEOTIDE SEQUENCE [LARGE SCALE GENOMIC DNA]</scope>
    <source>
        <strain evidence="2">DSM 14523 / JCM 11388 / NBRC 100420 / UNI-1</strain>
    </source>
</reference>
<accession>E8MYP5</accession>
<gene>
    <name evidence="1" type="ordered locus">ANT_23550</name>
</gene>
<evidence type="ECO:0008006" key="3">
    <source>
        <dbReference type="Google" id="ProtNLM"/>
    </source>
</evidence>
<protein>
    <recommendedName>
        <fullName evidence="3">UDP-N-acetylglucosamine 2-epimerase</fullName>
    </recommendedName>
</protein>
<dbReference type="InterPro" id="IPR043148">
    <property type="entry name" value="TagF_C"/>
</dbReference>
<dbReference type="InParanoid" id="E8MYP5"/>
<dbReference type="EMBL" id="AP012029">
    <property type="protein sequence ID" value="BAJ64381.1"/>
    <property type="molecule type" value="Genomic_DNA"/>
</dbReference>